<evidence type="ECO:0000259" key="2">
    <source>
        <dbReference type="Pfam" id="PF07728"/>
    </source>
</evidence>
<feature type="compositionally biased region" description="Basic and acidic residues" evidence="1">
    <location>
        <begin position="955"/>
        <end position="968"/>
    </location>
</feature>
<proteinExistence type="predicted"/>
<dbReference type="EMBL" id="JALLAZ020000535">
    <property type="protein sequence ID" value="KAL3792911.1"/>
    <property type="molecule type" value="Genomic_DNA"/>
</dbReference>
<sequence>MNPMIMSATIRTRRRAVSFYLPCRYFTSLIGTVDNSVTIGDVTVNNPPRGDSPHLIPPLLRLSGFHEVNASLPPCHVSHLRWMMQKDLVLGQDFLLLGTPNLARERLNVLQMDTSLLKTIIYSSRQFRRQLLLLYATLLGREIEWVSITRDTSEADLKQRKEVSNNRTRYVNQAPVRAALNGRLLILDGLEKAERNVLPTLNNLLENRELPLDDGSMLVSPDVFAAHGLGIAVHKNFRVAALASLSVGESTTLDPPLRSRFQARLVSPVSVGDMLVNASARSTGILSTTQLKDIVQLAAGESPHGVSLESVHDSVKYLERHQQSITSVAALNAHGINTTGEMIGIDDIKDPLRFNENDRGNNNMLNFVETETTKAVQDLIVAAFESGKRAVAVVGPKGCYKSAIARNLAHSSGEKVELMSLHPDITDRDLLMARGTCKESGNTIWRETPLTRAAREGGWVILDGIDRLRSDTLTSLALLMESLAILPDGSRFRVSDRFRCIAIGHPPREKSWITPEVRDMFHWVRATPLPRKELQQLLTTMFPDLKKEILNKILNLQERLEEIVVDNVGDTESMRLTLRRLKHICRRAEQRPSELGRIVHSTLMTGFLPDWERGIVEECVSKCGIDVTDTTERDLGSFDHLLTKYKRKSSNPLLVPNPRFEESPGQAKVMRDILEAHSVGEKALLICGYQGVGKNKIVDHLLKSLNCEREYLQLHRDTTVQSLLLSPSVEDGRVVYHDSPLVRAAKFGRILVLDEADKAPVEVVALLKGLIEDGQLSLPDGRMLHYGENISNPDIISIHEDFSIWALVNPATYPFHGNDLSKEMSDVFSCHTVPPMDIESHKRILRSYGDNVPPKLIDKIVKIWEDLRVAQQDGSMTYPFSIRESVNVIKHLNSFPNDGIEDAIENVISFDRLDQALSKHLDDVFGVHGIFFSHANVAKKLRGRPEGGVSTPKTRASEPKHGKIDPQNEPHVGGNTWAGGTGGSDTAGLGGRGGPYRLDLGHPVHQISDAMKAEVSEEAARRAREMAAAALKNKLKELDMGKLDWKRYNNLRAQVEEQISQLTSHLKDLKTRSVERVWMKKQTSGELDENRIVDALAGERDVFKRRGKPSDAYANNPITIKLIVDISASMYRFNGYDQRLERLLEATLMMMDSLRDDKRFKFHIIGHNGSSAKIPLVNPQMALDEATQLRVLECMVANTQYTYAGDNTVDAIALAVAEATMGELIIIISDANLERYAITIDDLAPLQSPNVHAHLIFIGSLGDEAAELASIIPNKRAQVCFQSSQLPLILKKIVTNALK</sequence>
<feature type="region of interest" description="Disordered" evidence="1">
    <location>
        <begin position="942"/>
        <end position="971"/>
    </location>
</feature>
<feature type="domain" description="ATPase dynein-related AAA" evidence="2">
    <location>
        <begin position="392"/>
        <end position="521"/>
    </location>
</feature>
<organism evidence="3 4">
    <name type="scientific">Stephanodiscus triporus</name>
    <dbReference type="NCBI Taxonomy" id="2934178"/>
    <lineage>
        <taxon>Eukaryota</taxon>
        <taxon>Sar</taxon>
        <taxon>Stramenopiles</taxon>
        <taxon>Ochrophyta</taxon>
        <taxon>Bacillariophyta</taxon>
        <taxon>Coscinodiscophyceae</taxon>
        <taxon>Thalassiosirophycidae</taxon>
        <taxon>Stephanodiscales</taxon>
        <taxon>Stephanodiscaceae</taxon>
        <taxon>Stephanodiscus</taxon>
    </lineage>
</organism>
<dbReference type="SUPFAM" id="SSF52540">
    <property type="entry name" value="P-loop containing nucleoside triphosphate hydrolases"/>
    <property type="match status" value="3"/>
</dbReference>
<feature type="domain" description="ATPase dynein-related AAA" evidence="2">
    <location>
        <begin position="129"/>
        <end position="261"/>
    </location>
</feature>
<dbReference type="PANTHER" id="PTHR21610:SF9">
    <property type="entry name" value="VON WILLEBRAND FACTOR A DOMAIN-CONTAINING PROTEIN 8"/>
    <property type="match status" value="1"/>
</dbReference>
<protein>
    <recommendedName>
        <fullName evidence="2">ATPase dynein-related AAA domain-containing protein</fullName>
    </recommendedName>
</protein>
<name>A0ABD3PYW5_9STRA</name>
<evidence type="ECO:0000256" key="1">
    <source>
        <dbReference type="SAM" id="MobiDB-lite"/>
    </source>
</evidence>
<dbReference type="PANTHER" id="PTHR21610">
    <property type="entry name" value="VON WILLEBRAND FACTOR A DOMAIN-CONTAINING PROTEIN 8"/>
    <property type="match status" value="1"/>
</dbReference>
<dbReference type="Gene3D" id="3.40.50.300">
    <property type="entry name" value="P-loop containing nucleotide triphosphate hydrolases"/>
    <property type="match status" value="3"/>
</dbReference>
<dbReference type="SUPFAM" id="SSF53300">
    <property type="entry name" value="vWA-like"/>
    <property type="match status" value="1"/>
</dbReference>
<dbReference type="InterPro" id="IPR036465">
    <property type="entry name" value="vWFA_dom_sf"/>
</dbReference>
<dbReference type="Proteomes" id="UP001530315">
    <property type="component" value="Unassembled WGS sequence"/>
</dbReference>
<feature type="domain" description="ATPase dynein-related AAA" evidence="2">
    <location>
        <begin position="684"/>
        <end position="826"/>
    </location>
</feature>
<evidence type="ECO:0000313" key="4">
    <source>
        <dbReference type="Proteomes" id="UP001530315"/>
    </source>
</evidence>
<comment type="caution">
    <text evidence="3">The sequence shown here is derived from an EMBL/GenBank/DDBJ whole genome shotgun (WGS) entry which is preliminary data.</text>
</comment>
<dbReference type="InterPro" id="IPR011704">
    <property type="entry name" value="ATPase_dyneun-rel_AAA"/>
</dbReference>
<evidence type="ECO:0000313" key="3">
    <source>
        <dbReference type="EMBL" id="KAL3792911.1"/>
    </source>
</evidence>
<reference evidence="3 4" key="1">
    <citation type="submission" date="2024-10" db="EMBL/GenBank/DDBJ databases">
        <title>Updated reference genomes for cyclostephanoid diatoms.</title>
        <authorList>
            <person name="Roberts W.R."/>
            <person name="Alverson A.J."/>
        </authorList>
    </citation>
    <scope>NUCLEOTIDE SEQUENCE [LARGE SCALE GENOMIC DNA]</scope>
    <source>
        <strain evidence="3 4">AJA276-08</strain>
    </source>
</reference>
<dbReference type="Pfam" id="PF07728">
    <property type="entry name" value="AAA_5"/>
    <property type="match status" value="3"/>
</dbReference>
<keyword evidence="4" id="KW-1185">Reference proteome</keyword>
<accession>A0ABD3PYW5</accession>
<dbReference type="InterPro" id="IPR039891">
    <property type="entry name" value="VWA8"/>
</dbReference>
<dbReference type="Gene3D" id="3.40.50.410">
    <property type="entry name" value="von Willebrand factor, type A domain"/>
    <property type="match status" value="1"/>
</dbReference>
<dbReference type="InterPro" id="IPR027417">
    <property type="entry name" value="P-loop_NTPase"/>
</dbReference>
<gene>
    <name evidence="3" type="ORF">ACHAW5_006818</name>
</gene>